<keyword evidence="1" id="KW-0812">Transmembrane</keyword>
<feature type="transmembrane region" description="Helical" evidence="1">
    <location>
        <begin position="6"/>
        <end position="29"/>
    </location>
</feature>
<accession>A0A1R3VHN5</accession>
<keyword evidence="1" id="KW-1133">Transmembrane helix</keyword>
<evidence type="ECO:0000313" key="3">
    <source>
        <dbReference type="Proteomes" id="UP000188388"/>
    </source>
</evidence>
<dbReference type="EMBL" id="FTPD01000056">
    <property type="protein sequence ID" value="SIT58787.1"/>
    <property type="molecule type" value="Genomic_DNA"/>
</dbReference>
<sequence length="43" mass="4663">MAFLLGDILSFGAVLAIQGLVVIGAVHIWNRMKRRPVTATRIG</sequence>
<keyword evidence="1" id="KW-0472">Membrane</keyword>
<dbReference type="Proteomes" id="UP000188388">
    <property type="component" value="Unassembled WGS sequence"/>
</dbReference>
<reference evidence="3" key="1">
    <citation type="submission" date="2017-01" db="EMBL/GenBank/DDBJ databases">
        <authorList>
            <person name="Brunel B."/>
        </authorList>
    </citation>
    <scope>NUCLEOTIDE SEQUENCE [LARGE SCALE GENOMIC DNA]</scope>
</reference>
<organism evidence="2 3">
    <name type="scientific">Mesorhizobium prunaredense</name>
    <dbReference type="NCBI Taxonomy" id="1631249"/>
    <lineage>
        <taxon>Bacteria</taxon>
        <taxon>Pseudomonadati</taxon>
        <taxon>Pseudomonadota</taxon>
        <taxon>Alphaproteobacteria</taxon>
        <taxon>Hyphomicrobiales</taxon>
        <taxon>Phyllobacteriaceae</taxon>
        <taxon>Mesorhizobium</taxon>
    </lineage>
</organism>
<proteinExistence type="predicted"/>
<dbReference type="AlphaFoldDB" id="A0A1R3VHN5"/>
<evidence type="ECO:0000256" key="1">
    <source>
        <dbReference type="SAM" id="Phobius"/>
    </source>
</evidence>
<keyword evidence="3" id="KW-1185">Reference proteome</keyword>
<name>A0A1R3VHN5_9HYPH</name>
<protein>
    <submittedName>
        <fullName evidence="2">Uncharacterized protein</fullName>
    </submittedName>
</protein>
<evidence type="ECO:0000313" key="2">
    <source>
        <dbReference type="EMBL" id="SIT58787.1"/>
    </source>
</evidence>
<gene>
    <name evidence="2" type="ORF">BQ8794_60096</name>
</gene>